<dbReference type="NCBIfam" id="NF033546">
    <property type="entry name" value="transpos_IS21"/>
    <property type="match status" value="1"/>
</dbReference>
<dbReference type="GO" id="GO:0003676">
    <property type="term" value="F:nucleic acid binding"/>
    <property type="evidence" value="ECO:0007669"/>
    <property type="project" value="InterPro"/>
</dbReference>
<dbReference type="EMBL" id="SLWK01000036">
    <property type="protein sequence ID" value="TCO00621.1"/>
    <property type="molecule type" value="Genomic_DNA"/>
</dbReference>
<evidence type="ECO:0000259" key="2">
    <source>
        <dbReference type="PROSITE" id="PS50994"/>
    </source>
</evidence>
<name>A0A4R2G075_9BACT</name>
<dbReference type="AlphaFoldDB" id="A0A4R2G075"/>
<dbReference type="PANTHER" id="PTHR35004:SF8">
    <property type="entry name" value="TRANSPOSASE RV3428C-RELATED"/>
    <property type="match status" value="1"/>
</dbReference>
<comment type="similarity">
    <text evidence="1">Belongs to the transposase IS21/IS408/IS1162 family.</text>
</comment>
<proteinExistence type="inferred from homology"/>
<evidence type="ECO:0000313" key="3">
    <source>
        <dbReference type="EMBL" id="TCO00621.1"/>
    </source>
</evidence>
<dbReference type="GO" id="GO:0015074">
    <property type="term" value="P:DNA integration"/>
    <property type="evidence" value="ECO:0007669"/>
    <property type="project" value="InterPro"/>
</dbReference>
<dbReference type="InterPro" id="IPR036397">
    <property type="entry name" value="RNaseH_sf"/>
</dbReference>
<comment type="caution">
    <text evidence="3">The sequence shown here is derived from an EMBL/GenBank/DDBJ whole genome shotgun (WGS) entry which is preliminary data.</text>
</comment>
<keyword evidence="4" id="KW-1185">Reference proteome</keyword>
<dbReference type="InterPro" id="IPR012337">
    <property type="entry name" value="RNaseH-like_sf"/>
</dbReference>
<dbReference type="PANTHER" id="PTHR35004">
    <property type="entry name" value="TRANSPOSASE RV3428C-RELATED"/>
    <property type="match status" value="1"/>
</dbReference>
<dbReference type="Gene3D" id="3.30.420.10">
    <property type="entry name" value="Ribonuclease H-like superfamily/Ribonuclease H"/>
    <property type="match status" value="1"/>
</dbReference>
<feature type="domain" description="Integrase catalytic" evidence="2">
    <location>
        <begin position="131"/>
        <end position="324"/>
    </location>
</feature>
<evidence type="ECO:0000256" key="1">
    <source>
        <dbReference type="ARBA" id="ARBA00009277"/>
    </source>
</evidence>
<evidence type="ECO:0000313" key="4">
    <source>
        <dbReference type="Proteomes" id="UP000295221"/>
    </source>
</evidence>
<dbReference type="Proteomes" id="UP000295221">
    <property type="component" value="Unassembled WGS sequence"/>
</dbReference>
<reference evidence="3 4" key="1">
    <citation type="submission" date="2019-03" db="EMBL/GenBank/DDBJ databases">
        <title>Genomic Encyclopedia of Type Strains, Phase IV (KMG-IV): sequencing the most valuable type-strain genomes for metagenomic binning, comparative biology and taxonomic classification.</title>
        <authorList>
            <person name="Goeker M."/>
        </authorList>
    </citation>
    <scope>NUCLEOTIDE SEQUENCE [LARGE SCALE GENOMIC DNA]</scope>
    <source>
        <strain evidence="3 4">DSM 24179</strain>
    </source>
</reference>
<dbReference type="InterPro" id="IPR001584">
    <property type="entry name" value="Integrase_cat-core"/>
</dbReference>
<protein>
    <submittedName>
        <fullName evidence="3">Transposase</fullName>
    </submittedName>
</protein>
<dbReference type="InterPro" id="IPR054353">
    <property type="entry name" value="IstA-like_C"/>
</dbReference>
<sequence length="508" mass="58808">MKKVRELLHLVFVNGESTRQAGIIAGVSKSTAAEYVKGFRESGLRISELNILTDSDLINTITGPNGKHVTERYGELVSRFTYIEKELQRPGVTLQLLWQELFQSNPQAYSYSQFCFHYKQWAKKQKVSLHMEHKAGEKMFVDYTGVKQSIIDPKTGGTTKLEVFVAVLGSSQLCYIEAVKSQKKEDWIKANENALRFFGGSPRCIVPDCLKSAVTKANKYEPHINESFKDFGAHYNAIILPARALHPQDKSLAENFVRTAYTRIYAPLRNIPFFSIEECNQAMWEELDKHNNATFQGKDYSRQQLFDSMEKAELQPLPISMYDVRHFAIVTVQYHYHIYLKEDRHYYSVPFQLTGKRVQISYNSRVVEVTYNNLRVAIHQRDTRQYKYTTEPAHQPPKHQFVTKWNADRFIRWAAKISPQTEAFIRALIESKAHPEQAFSACLGILKESKKHSVDDFSKACNKALEMNNYTCKFIRNTLENKTFNISKEEEIRRIIDNNDIRGLDILN</sequence>
<dbReference type="SUPFAM" id="SSF53098">
    <property type="entry name" value="Ribonuclease H-like"/>
    <property type="match status" value="1"/>
</dbReference>
<organism evidence="3 4">
    <name type="scientific">Natronoflexus pectinivorans</name>
    <dbReference type="NCBI Taxonomy" id="682526"/>
    <lineage>
        <taxon>Bacteria</taxon>
        <taxon>Pseudomonadati</taxon>
        <taxon>Bacteroidota</taxon>
        <taxon>Bacteroidia</taxon>
        <taxon>Marinilabiliales</taxon>
        <taxon>Marinilabiliaceae</taxon>
        <taxon>Natronoflexus</taxon>
    </lineage>
</organism>
<dbReference type="PROSITE" id="PS50994">
    <property type="entry name" value="INTEGRASE"/>
    <property type="match status" value="1"/>
</dbReference>
<dbReference type="Pfam" id="PF22483">
    <property type="entry name" value="Mu-transpos_C_2"/>
    <property type="match status" value="1"/>
</dbReference>
<gene>
    <name evidence="3" type="ORF">EV194_1362</name>
</gene>
<accession>A0A4R2G075</accession>